<accession>A0A328TYU2</accession>
<dbReference type="Gene3D" id="3.20.20.80">
    <property type="entry name" value="Glycosidases"/>
    <property type="match status" value="1"/>
</dbReference>
<gene>
    <name evidence="2" type="ORF">DL346_09470</name>
</gene>
<organism evidence="2 3">
    <name type="scientific">Paenibacillus montanisoli</name>
    <dbReference type="NCBI Taxonomy" id="2081970"/>
    <lineage>
        <taxon>Bacteria</taxon>
        <taxon>Bacillati</taxon>
        <taxon>Bacillota</taxon>
        <taxon>Bacilli</taxon>
        <taxon>Bacillales</taxon>
        <taxon>Paenibacillaceae</taxon>
        <taxon>Paenibacillus</taxon>
    </lineage>
</organism>
<evidence type="ECO:0000313" key="2">
    <source>
        <dbReference type="EMBL" id="RAP75677.1"/>
    </source>
</evidence>
<dbReference type="EMBL" id="QLUW01000002">
    <property type="protein sequence ID" value="RAP75677.1"/>
    <property type="molecule type" value="Genomic_DNA"/>
</dbReference>
<evidence type="ECO:0000259" key="1">
    <source>
        <dbReference type="Pfam" id="PF13204"/>
    </source>
</evidence>
<name>A0A328TYU2_9BACL</name>
<keyword evidence="3" id="KW-1185">Reference proteome</keyword>
<evidence type="ECO:0000313" key="3">
    <source>
        <dbReference type="Proteomes" id="UP000249260"/>
    </source>
</evidence>
<sequence>MGLTVNESKNLICKGAAPFFLLADTVWDTFGNATLTEWEQYLSVRKHQQFNAVRPPAKPKRITLAPSGTELTWTWHEGTAETTVPELHIHQMVVLEF</sequence>
<dbReference type="InterPro" id="IPR025277">
    <property type="entry name" value="Apiosidase-like_cat_dom"/>
</dbReference>
<dbReference type="Pfam" id="PF13204">
    <property type="entry name" value="Apiosidase"/>
    <property type="match status" value="1"/>
</dbReference>
<reference evidence="2 3" key="1">
    <citation type="submission" date="2018-06" db="EMBL/GenBank/DDBJ databases">
        <title>Paenibacillus montanisoli sp. nov., isolated from mountain area soil.</title>
        <authorList>
            <person name="Wu M."/>
        </authorList>
    </citation>
    <scope>NUCLEOTIDE SEQUENCE [LARGE SCALE GENOMIC DNA]</scope>
    <source>
        <strain evidence="2 3">RA17</strain>
    </source>
</reference>
<feature type="domain" description="Apiosidase-like catalytic" evidence="1">
    <location>
        <begin position="8"/>
        <end position="57"/>
    </location>
</feature>
<dbReference type="AlphaFoldDB" id="A0A328TYU2"/>
<comment type="caution">
    <text evidence="2">The sequence shown here is derived from an EMBL/GenBank/DDBJ whole genome shotgun (WGS) entry which is preliminary data.</text>
</comment>
<proteinExistence type="predicted"/>
<protein>
    <recommendedName>
        <fullName evidence="1">Apiosidase-like catalytic domain-containing protein</fullName>
    </recommendedName>
</protein>
<dbReference type="Proteomes" id="UP000249260">
    <property type="component" value="Unassembled WGS sequence"/>
</dbReference>
<dbReference type="RefSeq" id="WP_112881903.1">
    <property type="nucleotide sequence ID" value="NZ_QLUW01000002.1"/>
</dbReference>
<dbReference type="OrthoDB" id="59486at2"/>